<name>A0A6C0JIC5_9ZZZZ</name>
<accession>A0A6C0JIC5</accession>
<proteinExistence type="predicted"/>
<dbReference type="InterPro" id="IPR043977">
    <property type="entry name" value="DUF5759"/>
</dbReference>
<organism evidence="1">
    <name type="scientific">viral metagenome</name>
    <dbReference type="NCBI Taxonomy" id="1070528"/>
    <lineage>
        <taxon>unclassified sequences</taxon>
        <taxon>metagenomes</taxon>
        <taxon>organismal metagenomes</taxon>
    </lineage>
</organism>
<reference evidence="1" key="1">
    <citation type="journal article" date="2020" name="Nature">
        <title>Giant virus diversity and host interactions through global metagenomics.</title>
        <authorList>
            <person name="Schulz F."/>
            <person name="Roux S."/>
            <person name="Paez-Espino D."/>
            <person name="Jungbluth S."/>
            <person name="Walsh D.A."/>
            <person name="Denef V.J."/>
            <person name="McMahon K.D."/>
            <person name="Konstantinidis K.T."/>
            <person name="Eloe-Fadrosh E.A."/>
            <person name="Kyrpides N.C."/>
            <person name="Woyke T."/>
        </authorList>
    </citation>
    <scope>NUCLEOTIDE SEQUENCE</scope>
    <source>
        <strain evidence="1">GVMAG-M-3300027708-51</strain>
    </source>
</reference>
<dbReference type="AlphaFoldDB" id="A0A6C0JIC5"/>
<dbReference type="EMBL" id="MN740401">
    <property type="protein sequence ID" value="QHU04536.1"/>
    <property type="molecule type" value="Genomic_DNA"/>
</dbReference>
<evidence type="ECO:0000313" key="1">
    <source>
        <dbReference type="EMBL" id="QHU04536.1"/>
    </source>
</evidence>
<dbReference type="Pfam" id="PF19063">
    <property type="entry name" value="DUF5759"/>
    <property type="match status" value="1"/>
</dbReference>
<sequence>MLKARDVWNEQEERRERRMAAMRPVLAQLYAKIRAQAIHNANAPYVVFEVPNFVFGYPLFQVSEAREYLTKTLTDSGFLVWPVNDGKYLLVSWLKTQARASHRPPLLTTYRPQVYDPSVMGSMYRS</sequence>
<protein>
    <submittedName>
        <fullName evidence="1">Uncharacterized protein</fullName>
    </submittedName>
</protein>